<keyword evidence="3" id="KW-0963">Cytoplasm</keyword>
<dbReference type="NCBIfam" id="TIGR00422">
    <property type="entry name" value="valS"/>
    <property type="match status" value="1"/>
</dbReference>
<dbReference type="Pfam" id="PF00133">
    <property type="entry name" value="tRNA-synt_1"/>
    <property type="match status" value="1"/>
</dbReference>
<evidence type="ECO:0000256" key="5">
    <source>
        <dbReference type="ARBA" id="ARBA00022741"/>
    </source>
</evidence>
<dbReference type="EC" id="6.1.1.9" evidence="2 10"/>
<evidence type="ECO:0000256" key="6">
    <source>
        <dbReference type="ARBA" id="ARBA00022840"/>
    </source>
</evidence>
<evidence type="ECO:0000256" key="8">
    <source>
        <dbReference type="ARBA" id="ARBA00023146"/>
    </source>
</evidence>
<keyword evidence="6 11" id="KW-0067">ATP-binding</keyword>
<dbReference type="NCBIfam" id="NF009687">
    <property type="entry name" value="PRK13208.1"/>
    <property type="match status" value="1"/>
</dbReference>
<dbReference type="PRINTS" id="PR00986">
    <property type="entry name" value="TRNASYNTHVAL"/>
</dbReference>
<evidence type="ECO:0000256" key="2">
    <source>
        <dbReference type="ARBA" id="ARBA00013169"/>
    </source>
</evidence>
<proteinExistence type="inferred from homology"/>
<dbReference type="GO" id="GO:0004832">
    <property type="term" value="F:valine-tRNA ligase activity"/>
    <property type="evidence" value="ECO:0007669"/>
    <property type="project" value="UniProtKB-UniRule"/>
</dbReference>
<dbReference type="GO" id="GO:0006438">
    <property type="term" value="P:valyl-tRNA aminoacylation"/>
    <property type="evidence" value="ECO:0007669"/>
    <property type="project" value="UniProtKB-UniRule"/>
</dbReference>
<dbReference type="Gene3D" id="1.10.730.10">
    <property type="entry name" value="Isoleucyl-tRNA Synthetase, Domain 1"/>
    <property type="match status" value="1"/>
</dbReference>
<dbReference type="CDD" id="cd07962">
    <property type="entry name" value="Anticodon_Ia_Val"/>
    <property type="match status" value="1"/>
</dbReference>
<dbReference type="Pfam" id="PF08264">
    <property type="entry name" value="Anticodon_1"/>
    <property type="match status" value="1"/>
</dbReference>
<evidence type="ECO:0000259" key="12">
    <source>
        <dbReference type="Pfam" id="PF00133"/>
    </source>
</evidence>
<organism evidence="14 15">
    <name type="scientific">Sedimentibacter hydroxybenzoicus DSM 7310</name>
    <dbReference type="NCBI Taxonomy" id="1123245"/>
    <lineage>
        <taxon>Bacteria</taxon>
        <taxon>Bacillati</taxon>
        <taxon>Bacillota</taxon>
        <taxon>Tissierellia</taxon>
        <taxon>Sedimentibacter</taxon>
    </lineage>
</organism>
<keyword evidence="4 11" id="KW-0436">Ligase</keyword>
<evidence type="ECO:0000313" key="15">
    <source>
        <dbReference type="Proteomes" id="UP000611629"/>
    </source>
</evidence>
<dbReference type="InterPro" id="IPR009008">
    <property type="entry name" value="Val/Leu/Ile-tRNA-synth_edit"/>
</dbReference>
<dbReference type="HAMAP" id="MF_02005">
    <property type="entry name" value="Val_tRNA_synth_type2"/>
    <property type="match status" value="1"/>
</dbReference>
<comment type="catalytic activity">
    <reaction evidence="9">
        <text>tRNA(Val) + L-valine + ATP = L-valyl-tRNA(Val) + AMP + diphosphate</text>
        <dbReference type="Rhea" id="RHEA:10704"/>
        <dbReference type="Rhea" id="RHEA-COMP:9672"/>
        <dbReference type="Rhea" id="RHEA-COMP:9708"/>
        <dbReference type="ChEBI" id="CHEBI:30616"/>
        <dbReference type="ChEBI" id="CHEBI:33019"/>
        <dbReference type="ChEBI" id="CHEBI:57762"/>
        <dbReference type="ChEBI" id="CHEBI:78442"/>
        <dbReference type="ChEBI" id="CHEBI:78537"/>
        <dbReference type="ChEBI" id="CHEBI:456215"/>
        <dbReference type="EC" id="6.1.1.9"/>
    </reaction>
</comment>
<reference evidence="14" key="1">
    <citation type="submission" date="2020-07" db="EMBL/GenBank/DDBJ databases">
        <title>Genomic analysis of a strain of Sedimentibacter Hydroxybenzoicus DSM7310.</title>
        <authorList>
            <person name="Ma S."/>
        </authorList>
    </citation>
    <scope>NUCLEOTIDE SEQUENCE</scope>
    <source>
        <strain evidence="14">DSM 7310</strain>
    </source>
</reference>
<evidence type="ECO:0000256" key="3">
    <source>
        <dbReference type="ARBA" id="ARBA00022490"/>
    </source>
</evidence>
<dbReference type="AlphaFoldDB" id="A0A974BKN2"/>
<dbReference type="GO" id="GO:0002161">
    <property type="term" value="F:aminoacyl-tRNA deacylase activity"/>
    <property type="evidence" value="ECO:0007669"/>
    <property type="project" value="InterPro"/>
</dbReference>
<dbReference type="InterPro" id="IPR014729">
    <property type="entry name" value="Rossmann-like_a/b/a_fold"/>
</dbReference>
<accession>A0A974BKN2</accession>
<evidence type="ECO:0000256" key="10">
    <source>
        <dbReference type="NCBIfam" id="TIGR00422"/>
    </source>
</evidence>
<feature type="domain" description="Aminoacyl-tRNA synthetase class Ia" evidence="12">
    <location>
        <begin position="13"/>
        <end position="556"/>
    </location>
</feature>
<comment type="subcellular location">
    <subcellularLocation>
        <location evidence="1">Cytoplasm</location>
    </subcellularLocation>
</comment>
<evidence type="ECO:0000259" key="13">
    <source>
        <dbReference type="Pfam" id="PF08264"/>
    </source>
</evidence>
<keyword evidence="5 11" id="KW-0547">Nucleotide-binding</keyword>
<dbReference type="SUPFAM" id="SSF50677">
    <property type="entry name" value="ValRS/IleRS/LeuRS editing domain"/>
    <property type="match status" value="1"/>
</dbReference>
<dbReference type="Gene3D" id="3.40.50.620">
    <property type="entry name" value="HUPs"/>
    <property type="match status" value="2"/>
</dbReference>
<dbReference type="FunFam" id="3.40.50.620:FF:000192">
    <property type="entry name" value="Valine--tRNA ligase"/>
    <property type="match status" value="1"/>
</dbReference>
<dbReference type="InterPro" id="IPR002300">
    <property type="entry name" value="aa-tRNA-synth_Ia"/>
</dbReference>
<dbReference type="InterPro" id="IPR013155">
    <property type="entry name" value="M/V/L/I-tRNA-synth_anticd-bd"/>
</dbReference>
<feature type="domain" description="Methionyl/Valyl/Leucyl/Isoleucyl-tRNA synthetase anticodon-binding" evidence="13">
    <location>
        <begin position="599"/>
        <end position="746"/>
    </location>
</feature>
<sequence length="783" mass="91751">MEKRYNFTQIEKQMQEFWEQKQIYKFNPDAKGQVYSIDTPPPTVSGSLHIGHLFSYTQAEMAARFRRMQGQNVFYPFGFDDNGLPTERLVEREEGIRANALPRSEFIEKCRRTTEKYENEFKTFWNSLGFSVDWASEYQTISPEVQKISQELFLELVKMGKAYTKESPVLWCTECRTSIAQAELDTTDIESTFNYVPFYVDGYPLEVATTRPELLYGCVCLFVNPSDERYQQYIGKSAVVPLYDYEIPIYTDEKVCIDKGTGVVMCATFGDSTDAEWYDEHSLPYRKVILPDGSIDNDVPHIGGLSISDARKTIIRLLDEHRLLFKSETITHAVGTHERCGKPVEIIPSRQWYIDILSERERFLKAADEINWYPSNMKSRYIAWVENLKWDWCISRQRYFGVPFPVWYCKNCGEPVFAEKDQLPVNPLETEYKGICRCGCPEFIPESAVFDTWATSSITPQINERLGLKLTPMSMRTHAHEIIRTWTFYTIVRSLYHTGEIPWNDLMICGFILARKGEKISKSKSNNELDPKYLISAHSADVLRYWTAGARLGTDTFFSPDELEVSKRFITKLWNASKFAISHLQDIDTEQTPDLLPVDRWIIERVNETAANAARLLYEYEIGSAKHEIDNLFWKDFCDNYIEIVKERLYKPDIHGAEERKSGQYALYYALLNIMKLYAIYVPHITEYIYQEYFLQYEKKVSIHLTHWVKPSQIDNEIILFGENLKNIIFEMRKYKSERNLSMRTEMDFLNIHTDRCFEEWFILTEKDIKACTRAAKINYIFE</sequence>
<dbReference type="EMBL" id="JACBNQ010000011">
    <property type="protein sequence ID" value="NYB74621.1"/>
    <property type="molecule type" value="Genomic_DNA"/>
</dbReference>
<evidence type="ECO:0000313" key="14">
    <source>
        <dbReference type="EMBL" id="NYB74621.1"/>
    </source>
</evidence>
<dbReference type="RefSeq" id="WP_179238323.1">
    <property type="nucleotide sequence ID" value="NZ_JACBNQ010000011.1"/>
</dbReference>
<dbReference type="InterPro" id="IPR002303">
    <property type="entry name" value="Valyl-tRNA_ligase"/>
</dbReference>
<evidence type="ECO:0000256" key="7">
    <source>
        <dbReference type="ARBA" id="ARBA00022917"/>
    </source>
</evidence>
<dbReference type="InterPro" id="IPR033705">
    <property type="entry name" value="Anticodon_Ia_Val"/>
</dbReference>
<comment type="similarity">
    <text evidence="11">Belongs to the class-I aminoacyl-tRNA synthetase family.</text>
</comment>
<keyword evidence="15" id="KW-1185">Reference proteome</keyword>
<evidence type="ECO:0000256" key="1">
    <source>
        <dbReference type="ARBA" id="ARBA00004496"/>
    </source>
</evidence>
<dbReference type="GO" id="GO:0005829">
    <property type="term" value="C:cytosol"/>
    <property type="evidence" value="ECO:0007669"/>
    <property type="project" value="TreeGrafter"/>
</dbReference>
<protein>
    <recommendedName>
        <fullName evidence="2 10">Valine--tRNA ligase</fullName>
        <ecNumber evidence="2 10">6.1.1.9</ecNumber>
    </recommendedName>
</protein>
<dbReference type="Proteomes" id="UP000611629">
    <property type="component" value="Unassembled WGS sequence"/>
</dbReference>
<dbReference type="SUPFAM" id="SSF52374">
    <property type="entry name" value="Nucleotidylyl transferase"/>
    <property type="match status" value="1"/>
</dbReference>
<evidence type="ECO:0000256" key="4">
    <source>
        <dbReference type="ARBA" id="ARBA00022598"/>
    </source>
</evidence>
<keyword evidence="8 11" id="KW-0030">Aminoacyl-tRNA synthetase</keyword>
<dbReference type="InterPro" id="IPR001412">
    <property type="entry name" value="aa-tRNA-synth_I_CS"/>
</dbReference>
<evidence type="ECO:0000256" key="9">
    <source>
        <dbReference type="ARBA" id="ARBA00047552"/>
    </source>
</evidence>
<name>A0A974BKN2_SEDHY</name>
<dbReference type="GO" id="GO:0005524">
    <property type="term" value="F:ATP binding"/>
    <property type="evidence" value="ECO:0007669"/>
    <property type="project" value="UniProtKB-KW"/>
</dbReference>
<dbReference type="InterPro" id="IPR022874">
    <property type="entry name" value="Valine-tRNA_ligase_type_2"/>
</dbReference>
<dbReference type="PANTHER" id="PTHR11946:SF93">
    <property type="entry name" value="VALINE--TRNA LIGASE, CHLOROPLASTIC_MITOCHONDRIAL 2"/>
    <property type="match status" value="1"/>
</dbReference>
<comment type="caution">
    <text evidence="14">The sequence shown here is derived from an EMBL/GenBank/DDBJ whole genome shotgun (WGS) entry which is preliminary data.</text>
</comment>
<gene>
    <name evidence="14" type="ORF">HZF24_10790</name>
</gene>
<dbReference type="InterPro" id="IPR009080">
    <property type="entry name" value="tRNAsynth_Ia_anticodon-bd"/>
</dbReference>
<keyword evidence="7 11" id="KW-0648">Protein biosynthesis</keyword>
<dbReference type="SUPFAM" id="SSF47323">
    <property type="entry name" value="Anticodon-binding domain of a subclass of class I aminoacyl-tRNA synthetases"/>
    <property type="match status" value="1"/>
</dbReference>
<evidence type="ECO:0000256" key="11">
    <source>
        <dbReference type="RuleBase" id="RU363035"/>
    </source>
</evidence>
<dbReference type="PROSITE" id="PS00178">
    <property type="entry name" value="AA_TRNA_LIGASE_I"/>
    <property type="match status" value="1"/>
</dbReference>
<dbReference type="PANTHER" id="PTHR11946">
    <property type="entry name" value="VALYL-TRNA SYNTHETASES"/>
    <property type="match status" value="1"/>
</dbReference>